<proteinExistence type="predicted"/>
<reference evidence="3" key="2">
    <citation type="journal article" date="2019" name="Curr. Biol.">
        <title>Chromatin organization in early land plants reveals an ancestral association between H3K27me3, transposons, and constitutive heterochromatin.</title>
        <authorList>
            <person name="Montgomery S.A."/>
            <person name="Tanizawa Y."/>
            <person name="Galik B."/>
            <person name="Wang N."/>
            <person name="Ito T."/>
            <person name="Mochizuki T."/>
            <person name="Akimcheva S."/>
            <person name="Bowman J."/>
            <person name="Cognat V."/>
            <person name="Drouard L."/>
            <person name="Ekker H."/>
            <person name="Houng S."/>
            <person name="Kohchi T."/>
            <person name="Lin S."/>
            <person name="Liu L.D."/>
            <person name="Nakamura Y."/>
            <person name="Valeeva L.R."/>
            <person name="Shakirov E.V."/>
            <person name="Shippen D.E."/>
            <person name="Wei W."/>
            <person name="Yagura M."/>
            <person name="Yamaoka S."/>
            <person name="Yamato K.T."/>
            <person name="Liu C."/>
            <person name="Berger F."/>
        </authorList>
    </citation>
    <scope>NUCLEOTIDE SEQUENCE [LARGE SCALE GENOMIC DNA]</scope>
    <source>
        <strain evidence="3">Tak-1</strain>
    </source>
</reference>
<dbReference type="InterPro" id="IPR036348">
    <property type="entry name" value="WIBG_N_sf"/>
</dbReference>
<dbReference type="GO" id="GO:0003723">
    <property type="term" value="F:RNA binding"/>
    <property type="evidence" value="ECO:0007669"/>
    <property type="project" value="TreeGrafter"/>
</dbReference>
<dbReference type="GO" id="GO:1903259">
    <property type="term" value="P:exon-exon junction complex disassembly"/>
    <property type="evidence" value="ECO:0007669"/>
    <property type="project" value="InterPro"/>
</dbReference>
<accession>A0A176WPH3</accession>
<feature type="compositionally biased region" description="Basic and acidic residues" evidence="1">
    <location>
        <begin position="7"/>
        <end position="25"/>
    </location>
</feature>
<dbReference type="GO" id="GO:0035145">
    <property type="term" value="C:exon-exon junction complex"/>
    <property type="evidence" value="ECO:0007669"/>
    <property type="project" value="TreeGrafter"/>
</dbReference>
<protein>
    <recommendedName>
        <fullName evidence="2">WIBG Mago-binding domain-containing protein</fullName>
    </recommendedName>
</protein>
<evidence type="ECO:0000313" key="5">
    <source>
        <dbReference type="Proteomes" id="UP000077202"/>
    </source>
</evidence>
<feature type="region of interest" description="Disordered" evidence="1">
    <location>
        <begin position="51"/>
        <end position="124"/>
    </location>
</feature>
<dbReference type="PANTHER" id="PTHR22959:SF0">
    <property type="entry name" value="PARTNER OF Y14 AND MAGO"/>
    <property type="match status" value="1"/>
</dbReference>
<evidence type="ECO:0000313" key="6">
    <source>
        <dbReference type="Proteomes" id="UP001162541"/>
    </source>
</evidence>
<keyword evidence="5" id="KW-1185">Reference proteome</keyword>
<reference evidence="4 5" key="1">
    <citation type="submission" date="2016-03" db="EMBL/GenBank/DDBJ databases">
        <title>Mechanisms controlling the formation of the plant cell surface in tip-growing cells are functionally conserved among land plants.</title>
        <authorList>
            <person name="Honkanen S."/>
            <person name="Jones V.A."/>
            <person name="Morieri G."/>
            <person name="Champion C."/>
            <person name="Hetherington A.J."/>
            <person name="Kelly S."/>
            <person name="Saint-Marcoux D."/>
            <person name="Proust H."/>
            <person name="Prescott H."/>
            <person name="Dolan L."/>
        </authorList>
    </citation>
    <scope>NUCLEOTIDE SEQUENCE [LARGE SCALE GENOMIC DNA]</scope>
    <source>
        <strain evidence="5">cv. Tak-1 and cv. Tak-2</strain>
        <tissue evidence="4">Whole gametophyte</tissue>
    </source>
</reference>
<name>A0A176WPH3_MARPO</name>
<dbReference type="SUPFAM" id="SSF101931">
    <property type="entry name" value="Pym (Within the bgcn gene intron protein, WIBG), N-terminal domain"/>
    <property type="match status" value="1"/>
</dbReference>
<gene>
    <name evidence="4" type="ORF">AXG93_1864s1260</name>
    <name evidence="3" type="ORF">Mp_1g23500</name>
</gene>
<dbReference type="GO" id="GO:0005737">
    <property type="term" value="C:cytoplasm"/>
    <property type="evidence" value="ECO:0007669"/>
    <property type="project" value="TreeGrafter"/>
</dbReference>
<sequence length="208" mass="22808">MTASVDVQKEGERILAATRRPDGTLRKPVRIRAGYTPQDEVAIYQSKAALMKQGKPVVPPGYDPDDASKPKTKAAKKNEKRKEKKQQATTSSGNNDPSLNNGGDGCVREDKLMTGQSQSKTEDMAHVVQQLNALNVSTPAADAPLEDTAGKIDLDKRIRALRKKIRTTESLQASSSGKTTLTPEQMEKLSKLDTWRKELLDMEAQYAA</sequence>
<dbReference type="EMBL" id="AP019866">
    <property type="protein sequence ID" value="BBM99741.1"/>
    <property type="molecule type" value="Genomic_DNA"/>
</dbReference>
<feature type="compositionally biased region" description="Polar residues" evidence="1">
    <location>
        <begin position="87"/>
        <end position="101"/>
    </location>
</feature>
<evidence type="ECO:0000313" key="3">
    <source>
        <dbReference type="EMBL" id="BBM99741.1"/>
    </source>
</evidence>
<dbReference type="InterPro" id="IPR015362">
    <property type="entry name" value="WIBG_mago-bd"/>
</dbReference>
<dbReference type="Proteomes" id="UP000077202">
    <property type="component" value="Unassembled WGS sequence"/>
</dbReference>
<organism evidence="4 5">
    <name type="scientific">Marchantia polymorpha subsp. ruderalis</name>
    <dbReference type="NCBI Taxonomy" id="1480154"/>
    <lineage>
        <taxon>Eukaryota</taxon>
        <taxon>Viridiplantae</taxon>
        <taxon>Streptophyta</taxon>
        <taxon>Embryophyta</taxon>
        <taxon>Marchantiophyta</taxon>
        <taxon>Marchantiopsida</taxon>
        <taxon>Marchantiidae</taxon>
        <taxon>Marchantiales</taxon>
        <taxon>Marchantiaceae</taxon>
        <taxon>Marchantia</taxon>
    </lineage>
</organism>
<evidence type="ECO:0000256" key="1">
    <source>
        <dbReference type="SAM" id="MobiDB-lite"/>
    </source>
</evidence>
<evidence type="ECO:0000259" key="2">
    <source>
        <dbReference type="SMART" id="SM01273"/>
    </source>
</evidence>
<dbReference type="Proteomes" id="UP001162541">
    <property type="component" value="Chromosome 1"/>
</dbReference>
<dbReference type="Pfam" id="PF09282">
    <property type="entry name" value="Mago-bind"/>
    <property type="match status" value="1"/>
</dbReference>
<dbReference type="InterPro" id="IPR039333">
    <property type="entry name" value="PYM1"/>
</dbReference>
<dbReference type="EMBL" id="LVLJ01000293">
    <property type="protein sequence ID" value="OAE34999.1"/>
    <property type="molecule type" value="Genomic_DNA"/>
</dbReference>
<feature type="domain" description="WIBG Mago-binding" evidence="2">
    <location>
        <begin position="11"/>
        <end position="37"/>
    </location>
</feature>
<reference evidence="6" key="3">
    <citation type="journal article" date="2020" name="Curr. Biol.">
        <title>Chromatin organization in early land plants reveals an ancestral association between H3K27me3, transposons, and constitutive heterochromatin.</title>
        <authorList>
            <person name="Montgomery S.A."/>
            <person name="Tanizawa Y."/>
            <person name="Galik B."/>
            <person name="Wang N."/>
            <person name="Ito T."/>
            <person name="Mochizuki T."/>
            <person name="Akimcheva S."/>
            <person name="Bowman J.L."/>
            <person name="Cognat V."/>
            <person name="Marechal-Drouard L."/>
            <person name="Ekker H."/>
            <person name="Hong S.F."/>
            <person name="Kohchi T."/>
            <person name="Lin S.S."/>
            <person name="Liu L.D."/>
            <person name="Nakamura Y."/>
            <person name="Valeeva L.R."/>
            <person name="Shakirov E.V."/>
            <person name="Shippen D.E."/>
            <person name="Wei W.L."/>
            <person name="Yagura M."/>
            <person name="Yamaoka S."/>
            <person name="Yamato K.T."/>
            <person name="Liu C."/>
            <person name="Berger F."/>
        </authorList>
    </citation>
    <scope>NUCLEOTIDE SEQUENCE [LARGE SCALE GENOMIC DNA]</scope>
    <source>
        <strain evidence="6">Tak-1</strain>
    </source>
</reference>
<dbReference type="AlphaFoldDB" id="A0A176WPH3"/>
<feature type="region of interest" description="Disordered" evidence="1">
    <location>
        <begin position="1"/>
        <end position="31"/>
    </location>
</feature>
<dbReference type="PANTHER" id="PTHR22959">
    <property type="entry name" value="PYM PROTEIN"/>
    <property type="match status" value="1"/>
</dbReference>
<evidence type="ECO:0000313" key="4">
    <source>
        <dbReference type="EMBL" id="OAE34999.1"/>
    </source>
</evidence>
<dbReference type="SMART" id="SM01273">
    <property type="entry name" value="Mago-bind"/>
    <property type="match status" value="1"/>
</dbReference>